<keyword evidence="1" id="KW-1133">Transmembrane helix</keyword>
<accession>A0A242K3V0</accession>
<evidence type="ECO:0000313" key="2">
    <source>
        <dbReference type="EMBL" id="OTP13675.1"/>
    </source>
</evidence>
<name>A0A242K3V0_9ENTE</name>
<gene>
    <name evidence="2" type="ORF">A5888_003153</name>
</gene>
<proteinExistence type="predicted"/>
<keyword evidence="1" id="KW-0472">Membrane</keyword>
<organism evidence="2">
    <name type="scientific">Candidatus Enterococcus clewellii</name>
    <dbReference type="NCBI Taxonomy" id="1834193"/>
    <lineage>
        <taxon>Bacteria</taxon>
        <taxon>Bacillati</taxon>
        <taxon>Bacillota</taxon>
        <taxon>Bacilli</taxon>
        <taxon>Lactobacillales</taxon>
        <taxon>Enterococcaceae</taxon>
        <taxon>Enterococcus</taxon>
    </lineage>
</organism>
<protein>
    <submittedName>
        <fullName evidence="2">Uncharacterized protein</fullName>
    </submittedName>
</protein>
<feature type="transmembrane region" description="Helical" evidence="1">
    <location>
        <begin position="6"/>
        <end position="25"/>
    </location>
</feature>
<comment type="caution">
    <text evidence="2">The sequence shown here is derived from an EMBL/GenBank/DDBJ whole genome shotgun (WGS) entry which is preliminary data.</text>
</comment>
<keyword evidence="1" id="KW-0812">Transmembrane</keyword>
<sequence length="46" mass="5109">MLKKIVFYTGILMGLIFGVIGCGTAENPNSQDVYKRQTMTFIQGSH</sequence>
<evidence type="ECO:0000256" key="1">
    <source>
        <dbReference type="SAM" id="Phobius"/>
    </source>
</evidence>
<dbReference type="EMBL" id="NGMM01000005">
    <property type="protein sequence ID" value="OTP13675.1"/>
    <property type="molecule type" value="Genomic_DNA"/>
</dbReference>
<dbReference type="PROSITE" id="PS51257">
    <property type="entry name" value="PROKAR_LIPOPROTEIN"/>
    <property type="match status" value="1"/>
</dbReference>
<reference evidence="2" key="1">
    <citation type="submission" date="2017-05" db="EMBL/GenBank/DDBJ databases">
        <title>The Genome Sequence of Enterococcus sp. 9E7_DIV0242.</title>
        <authorList>
            <consortium name="The Broad Institute Genomics Platform"/>
            <consortium name="The Broad Institute Genomic Center for Infectious Diseases"/>
            <person name="Earl A."/>
            <person name="Manson A."/>
            <person name="Schwartman J."/>
            <person name="Gilmore M."/>
            <person name="Abouelleil A."/>
            <person name="Cao P."/>
            <person name="Chapman S."/>
            <person name="Cusick C."/>
            <person name="Shea T."/>
            <person name="Young S."/>
            <person name="Neafsey D."/>
            <person name="Nusbaum C."/>
            <person name="Birren B."/>
        </authorList>
    </citation>
    <scope>NUCLEOTIDE SEQUENCE [LARGE SCALE GENOMIC DNA]</scope>
    <source>
        <strain evidence="2">9E7_DIV0242</strain>
    </source>
</reference>
<dbReference type="AlphaFoldDB" id="A0A242K3V0"/>